<organism evidence="1 2">
    <name type="scientific">Cocleimonas flava</name>
    <dbReference type="NCBI Taxonomy" id="634765"/>
    <lineage>
        <taxon>Bacteria</taxon>
        <taxon>Pseudomonadati</taxon>
        <taxon>Pseudomonadota</taxon>
        <taxon>Gammaproteobacteria</taxon>
        <taxon>Thiotrichales</taxon>
        <taxon>Thiotrichaceae</taxon>
        <taxon>Cocleimonas</taxon>
    </lineage>
</organism>
<dbReference type="Proteomes" id="UP000294887">
    <property type="component" value="Unassembled WGS sequence"/>
</dbReference>
<dbReference type="EMBL" id="SMFQ01000005">
    <property type="protein sequence ID" value="TCJ82681.1"/>
    <property type="molecule type" value="Genomic_DNA"/>
</dbReference>
<protein>
    <submittedName>
        <fullName evidence="1">Uncharacterized protein YbbK (DUF523 family)</fullName>
    </submittedName>
</protein>
<reference evidence="1 2" key="1">
    <citation type="submission" date="2019-03" db="EMBL/GenBank/DDBJ databases">
        <title>Genomic Encyclopedia of Type Strains, Phase IV (KMG-IV): sequencing the most valuable type-strain genomes for metagenomic binning, comparative biology and taxonomic classification.</title>
        <authorList>
            <person name="Goeker M."/>
        </authorList>
    </citation>
    <scope>NUCLEOTIDE SEQUENCE [LARGE SCALE GENOMIC DNA]</scope>
    <source>
        <strain evidence="1 2">DSM 24830</strain>
    </source>
</reference>
<dbReference type="PANTHER" id="PTHR30087">
    <property type="entry name" value="INNER MEMBRANE PROTEIN"/>
    <property type="match status" value="1"/>
</dbReference>
<name>A0A4R1EXI0_9GAMM</name>
<dbReference type="PANTHER" id="PTHR30087:SF1">
    <property type="entry name" value="HYPOTHETICAL CYTOSOLIC PROTEIN"/>
    <property type="match status" value="1"/>
</dbReference>
<dbReference type="Pfam" id="PF04463">
    <property type="entry name" value="2-thiour_desulf"/>
    <property type="match status" value="1"/>
</dbReference>
<dbReference type="OrthoDB" id="495783at2"/>
<dbReference type="RefSeq" id="WP_131907191.1">
    <property type="nucleotide sequence ID" value="NZ_BAAAFU010000007.1"/>
</dbReference>
<comment type="caution">
    <text evidence="1">The sequence shown here is derived from an EMBL/GenBank/DDBJ whole genome shotgun (WGS) entry which is preliminary data.</text>
</comment>
<keyword evidence="2" id="KW-1185">Reference proteome</keyword>
<dbReference type="AlphaFoldDB" id="A0A4R1EXI0"/>
<gene>
    <name evidence="1" type="ORF">EV695_3413</name>
</gene>
<evidence type="ECO:0000313" key="2">
    <source>
        <dbReference type="Proteomes" id="UP000294887"/>
    </source>
</evidence>
<dbReference type="InterPro" id="IPR007553">
    <property type="entry name" value="2-thiour_desulf"/>
</dbReference>
<accession>A0A4R1EXI0</accession>
<evidence type="ECO:0000313" key="1">
    <source>
        <dbReference type="EMBL" id="TCJ82681.1"/>
    </source>
</evidence>
<proteinExistence type="predicted"/>
<sequence>MTNTEEHDELPNILISACLLGNPVRYDGTDLFIDHPLIKKWLDQDRLIAVCPEVEGGMPVPRAPAEIQTGDGKLVLSGKSCVVDVEGEDVTNSFIRGALKSLKMALDNDCVAAILTEHSPSCGSNRIYDGSFTKTKRDGVGVTTSMLEQNHIPVFNQEQLEDLQVYLESGDWQD</sequence>